<proteinExistence type="predicted"/>
<geneLocation type="mitochondrion" evidence="1"/>
<accession>A0A117NGE2</accession>
<sequence>MLLVNIFLEPGKLRVLSLSFTMECGGIRSSQLSLPLPSLRGTLCYHSSEKPIARAPETSYLV</sequence>
<comment type="caution">
    <text evidence="1">The sequence shown here is derived from an EMBL/GenBank/DDBJ whole genome shotgun (WGS) entry which is preliminary data.</text>
</comment>
<dbReference type="EMBL" id="LKAM01000010">
    <property type="protein sequence ID" value="KUM46657.1"/>
    <property type="molecule type" value="Genomic_DNA"/>
</dbReference>
<dbReference type="AlphaFoldDB" id="A0A117NGE2"/>
<evidence type="ECO:0000313" key="1">
    <source>
        <dbReference type="EMBL" id="KUM46657.1"/>
    </source>
</evidence>
<organism evidence="1">
    <name type="scientific">Picea glauca</name>
    <name type="common">White spruce</name>
    <name type="synonym">Pinus glauca</name>
    <dbReference type="NCBI Taxonomy" id="3330"/>
    <lineage>
        <taxon>Eukaryota</taxon>
        <taxon>Viridiplantae</taxon>
        <taxon>Streptophyta</taxon>
        <taxon>Embryophyta</taxon>
        <taxon>Tracheophyta</taxon>
        <taxon>Spermatophyta</taxon>
        <taxon>Pinopsida</taxon>
        <taxon>Pinidae</taxon>
        <taxon>Conifers I</taxon>
        <taxon>Pinales</taxon>
        <taxon>Pinaceae</taxon>
        <taxon>Picea</taxon>
    </lineage>
</organism>
<gene>
    <name evidence="1" type="ORF">ABT39_MTgene1337</name>
</gene>
<reference evidence="1" key="1">
    <citation type="journal article" date="2015" name="Genome Biol. Evol.">
        <title>Organellar Genomes of White Spruce (Picea glauca): Assembly and Annotation.</title>
        <authorList>
            <person name="Jackman S.D."/>
            <person name="Warren R.L."/>
            <person name="Gibb E.A."/>
            <person name="Vandervalk B.P."/>
            <person name="Mohamadi H."/>
            <person name="Chu J."/>
            <person name="Raymond A."/>
            <person name="Pleasance S."/>
            <person name="Coope R."/>
            <person name="Wildung M.R."/>
            <person name="Ritland C.E."/>
            <person name="Bousquet J."/>
            <person name="Jones S.J."/>
            <person name="Bohlmann J."/>
            <person name="Birol I."/>
        </authorList>
    </citation>
    <scope>NUCLEOTIDE SEQUENCE [LARGE SCALE GENOMIC DNA]</scope>
    <source>
        <tissue evidence="1">Flushing bud</tissue>
    </source>
</reference>
<protein>
    <submittedName>
        <fullName evidence="1">Uncharacterized protein</fullName>
    </submittedName>
</protein>
<keyword evidence="1" id="KW-0496">Mitochondrion</keyword>
<name>A0A117NGE2_PICGL</name>